<dbReference type="InterPro" id="IPR036259">
    <property type="entry name" value="MFS_trans_sf"/>
</dbReference>
<keyword evidence="2 6" id="KW-0812">Transmembrane</keyword>
<proteinExistence type="evidence at protein level"/>
<evidence type="ECO:0000256" key="3">
    <source>
        <dbReference type="ARBA" id="ARBA00022989"/>
    </source>
</evidence>
<dbReference type="InterPro" id="IPR001958">
    <property type="entry name" value="Tet-R_TetA/multi-R_MdtG-like"/>
</dbReference>
<feature type="transmembrane region" description="Helical" evidence="6">
    <location>
        <begin position="278"/>
        <end position="295"/>
    </location>
</feature>
<dbReference type="PANTHER" id="PTHR24002:SF3">
    <property type="entry name" value="SOLUTE CARRIER FAMILY 22 MEMBER 18"/>
    <property type="match status" value="1"/>
</dbReference>
<feature type="transmembrane region" description="Helical" evidence="6">
    <location>
        <begin position="249"/>
        <end position="266"/>
    </location>
</feature>
<organism evidence="8 9">
    <name type="scientific">Gallus gallus</name>
    <name type="common">Chicken</name>
    <dbReference type="NCBI Taxonomy" id="9031"/>
    <lineage>
        <taxon>Eukaryota</taxon>
        <taxon>Metazoa</taxon>
        <taxon>Chordata</taxon>
        <taxon>Craniata</taxon>
        <taxon>Vertebrata</taxon>
        <taxon>Euteleostomi</taxon>
        <taxon>Archelosauria</taxon>
        <taxon>Archosauria</taxon>
        <taxon>Dinosauria</taxon>
        <taxon>Saurischia</taxon>
        <taxon>Theropoda</taxon>
        <taxon>Coelurosauria</taxon>
        <taxon>Aves</taxon>
        <taxon>Neognathae</taxon>
        <taxon>Galloanserae</taxon>
        <taxon>Galliformes</taxon>
        <taxon>Phasianidae</taxon>
        <taxon>Phasianinae</taxon>
        <taxon>Gallus</taxon>
    </lineage>
</organism>
<keyword evidence="4 6" id="KW-0472">Membrane</keyword>
<protein>
    <submittedName>
        <fullName evidence="8">Solute carrier family 22 member 18</fullName>
    </submittedName>
</protein>
<keyword evidence="10" id="KW-1267">Proteomics identification</keyword>
<name>A0A8V0ZW17_CHICK</name>
<sequence length="395" mass="42228">MSTMSGKNSPEGEEGAGRMKSESWGQSNAAGDVRRGRVILVAYLIVTLELTFLFMQFGVMPYLAKSLGLDSVGFGYLQTTFGVLQLVGGPIFGRFADQFGNRAALTLSCASASAFFLLLSISTSVPILFLSRLPSVFMHGLPGAQKVITDLTAPSERAAALGKLGLCFGVGIIIGSALGGVISTKFGIFVPMYFGLVGSLINTVLSVVWIPSPSKPKSEHRKTEHSLFLIMFSIISIEFFGLEAVESGYLMSYFGVLQMVVQGLVIGKLTSHCTEQTLLRLGVLVFAGVGLGMALMRTVWHYCIIVVPLVFAFNVLGTITDSILTKAVPSTDTGAMLGICASVQPLTRTVGPTLGVILYKQFGVSSFGYLQLIVNASLFVYLLKSKSPLRDTKSH</sequence>
<dbReference type="PRINTS" id="PR01035">
    <property type="entry name" value="TCRTETA"/>
</dbReference>
<dbReference type="InterPro" id="IPR020846">
    <property type="entry name" value="MFS_dom"/>
</dbReference>
<feature type="transmembrane region" description="Helical" evidence="6">
    <location>
        <begin position="188"/>
        <end position="210"/>
    </location>
</feature>
<evidence type="ECO:0000256" key="2">
    <source>
        <dbReference type="ARBA" id="ARBA00022692"/>
    </source>
</evidence>
<dbReference type="CDD" id="cd17331">
    <property type="entry name" value="MFS_SLC22A18"/>
    <property type="match status" value="1"/>
</dbReference>
<dbReference type="Proteomes" id="UP000000539">
    <property type="component" value="Chromosome 5"/>
</dbReference>
<feature type="transmembrane region" description="Helical" evidence="6">
    <location>
        <begin position="160"/>
        <end position="181"/>
    </location>
</feature>
<dbReference type="OrthoDB" id="440553at2759"/>
<feature type="transmembrane region" description="Helical" evidence="6">
    <location>
        <begin position="302"/>
        <end position="320"/>
    </location>
</feature>
<dbReference type="Pfam" id="PF07690">
    <property type="entry name" value="MFS_1"/>
    <property type="match status" value="2"/>
</dbReference>
<dbReference type="Ensembl" id="ENSGALT00010058862.1">
    <property type="protein sequence ID" value="ENSGALP00010035827.1"/>
    <property type="gene ID" value="ENSGALG00010024139.1"/>
</dbReference>
<dbReference type="GO" id="GO:0022857">
    <property type="term" value="F:transmembrane transporter activity"/>
    <property type="evidence" value="ECO:0007669"/>
    <property type="project" value="InterPro"/>
</dbReference>
<reference evidence="8" key="3">
    <citation type="submission" date="2025-09" db="UniProtKB">
        <authorList>
            <consortium name="Ensembl"/>
        </authorList>
    </citation>
    <scope>IDENTIFICATION</scope>
    <source>
        <strain evidence="8">broiler</strain>
    </source>
</reference>
<evidence type="ECO:0000256" key="6">
    <source>
        <dbReference type="SAM" id="Phobius"/>
    </source>
</evidence>
<feature type="transmembrane region" description="Helical" evidence="6">
    <location>
        <begin position="362"/>
        <end position="383"/>
    </location>
</feature>
<reference evidence="8" key="1">
    <citation type="submission" date="2020-11" db="EMBL/GenBank/DDBJ databases">
        <title>Gallus gallus (Chicken) genome, bGalGal1, GRCg7b, maternal haplotype autosomes + Z &amp; W.</title>
        <authorList>
            <person name="Warren W."/>
            <person name="Formenti G."/>
            <person name="Fedrigo O."/>
            <person name="Haase B."/>
            <person name="Mountcastle J."/>
            <person name="Balacco J."/>
            <person name="Tracey A."/>
            <person name="Schneider V."/>
            <person name="Okimoto R."/>
            <person name="Cheng H."/>
            <person name="Hawken R."/>
            <person name="Howe K."/>
            <person name="Jarvis E.D."/>
        </authorList>
    </citation>
    <scope>NUCLEOTIDE SEQUENCE [LARGE SCALE GENOMIC DNA]</scope>
    <source>
        <strain evidence="8">Broiler</strain>
    </source>
</reference>
<reference evidence="8" key="2">
    <citation type="submission" date="2025-08" db="UniProtKB">
        <authorList>
            <consortium name="Ensembl"/>
        </authorList>
    </citation>
    <scope>IDENTIFICATION</scope>
    <source>
        <strain evidence="8">broiler</strain>
    </source>
</reference>
<evidence type="ECO:0000313" key="8">
    <source>
        <dbReference type="Ensembl" id="ENSGALP00010035827.1"/>
    </source>
</evidence>
<evidence type="ECO:0000256" key="5">
    <source>
        <dbReference type="SAM" id="MobiDB-lite"/>
    </source>
</evidence>
<dbReference type="PROSITE" id="PS50850">
    <property type="entry name" value="MFS"/>
    <property type="match status" value="1"/>
</dbReference>
<dbReference type="GO" id="GO:0016020">
    <property type="term" value="C:membrane"/>
    <property type="evidence" value="ECO:0007669"/>
    <property type="project" value="UniProtKB-SubCell"/>
</dbReference>
<feature type="region of interest" description="Disordered" evidence="5">
    <location>
        <begin position="1"/>
        <end position="26"/>
    </location>
</feature>
<gene>
    <name evidence="8" type="primary">SLC22A18</name>
</gene>
<dbReference type="SUPFAM" id="SSF103473">
    <property type="entry name" value="MFS general substrate transporter"/>
    <property type="match status" value="1"/>
</dbReference>
<feature type="transmembrane region" description="Helical" evidence="6">
    <location>
        <begin position="75"/>
        <end position="93"/>
    </location>
</feature>
<dbReference type="PANTHER" id="PTHR24002">
    <property type="entry name" value="SOLUTE CARRIER FAMILY 22 MEMBER 18"/>
    <property type="match status" value="1"/>
</dbReference>
<evidence type="ECO:0007829" key="10">
    <source>
        <dbReference type="PeptideAtlas" id="A0A8V0ZW17"/>
    </source>
</evidence>
<evidence type="ECO:0000256" key="1">
    <source>
        <dbReference type="ARBA" id="ARBA00004141"/>
    </source>
</evidence>
<keyword evidence="3 6" id="KW-1133">Transmembrane helix</keyword>
<feature type="transmembrane region" description="Helical" evidence="6">
    <location>
        <begin position="40"/>
        <end position="63"/>
    </location>
</feature>
<evidence type="ECO:0000313" key="9">
    <source>
        <dbReference type="Proteomes" id="UP000000539"/>
    </source>
</evidence>
<evidence type="ECO:0000259" key="7">
    <source>
        <dbReference type="PROSITE" id="PS50850"/>
    </source>
</evidence>
<dbReference type="Gene3D" id="1.20.1250.20">
    <property type="entry name" value="MFS general substrate transporter like domains"/>
    <property type="match status" value="1"/>
</dbReference>
<dbReference type="AlphaFoldDB" id="A0A8V0ZW17"/>
<feature type="transmembrane region" description="Helical" evidence="6">
    <location>
        <begin position="105"/>
        <end position="129"/>
    </location>
</feature>
<dbReference type="InterPro" id="IPR011701">
    <property type="entry name" value="MFS"/>
</dbReference>
<feature type="transmembrane region" description="Helical" evidence="6">
    <location>
        <begin position="225"/>
        <end position="242"/>
    </location>
</feature>
<comment type="subcellular location">
    <subcellularLocation>
        <location evidence="1">Membrane</location>
        <topology evidence="1">Multi-pass membrane protein</topology>
    </subcellularLocation>
</comment>
<accession>A0A8V0ZW17</accession>
<feature type="domain" description="Major facilitator superfamily (MFS) profile" evidence="7">
    <location>
        <begin position="35"/>
        <end position="395"/>
    </location>
</feature>
<dbReference type="GeneTree" id="ENSGT00940000160333"/>
<keyword evidence="9" id="KW-1185">Reference proteome</keyword>
<evidence type="ECO:0000256" key="4">
    <source>
        <dbReference type="ARBA" id="ARBA00023136"/>
    </source>
</evidence>